<sequence>MCRRVPVTLIVVVMSTAHWIAAVRARETRRADRLFADPLASELAGEQGAAMMSRSEAASGGENRFIPVRVRWFDDAITAAVGAGIRQVVLLGAGLDTRPYRLDLPGDVDWFEVDRSTLFSLKEPVLAGASPCCRRHTVAADLAGDWAAPLCAAGFDPTRRTLWVAEGLFFYLAPESVVGVLGEAAALCGVGSLFLADVMGAAGLSVPAMQPFRDHLARNGLPPPFGSDDPAAVFADGGWALADLTAAGGPGANYGRLPETGSGLRRGWPHLVTGQR</sequence>
<dbReference type="EMBL" id="QUMQ01000001">
    <property type="protein sequence ID" value="REF94388.1"/>
    <property type="molecule type" value="Genomic_DNA"/>
</dbReference>
<evidence type="ECO:0000256" key="2">
    <source>
        <dbReference type="ARBA" id="ARBA00008138"/>
    </source>
</evidence>
<protein>
    <recommendedName>
        <fullName evidence="6">S-adenosyl-L-methionine-dependent methyltransferase</fullName>
        <ecNumber evidence="6">2.1.1.-</ecNumber>
    </recommendedName>
</protein>
<gene>
    <name evidence="7" type="ORF">DFJ67_0307</name>
</gene>
<proteinExistence type="inferred from homology"/>
<evidence type="ECO:0000256" key="4">
    <source>
        <dbReference type="ARBA" id="ARBA00022679"/>
    </source>
</evidence>
<dbReference type="InterPro" id="IPR011610">
    <property type="entry name" value="SAM_mthyl_Trfase_ML2640-like"/>
</dbReference>
<organism evidence="7 8">
    <name type="scientific">Asanoa ferruginea</name>
    <dbReference type="NCBI Taxonomy" id="53367"/>
    <lineage>
        <taxon>Bacteria</taxon>
        <taxon>Bacillati</taxon>
        <taxon>Actinomycetota</taxon>
        <taxon>Actinomycetes</taxon>
        <taxon>Micromonosporales</taxon>
        <taxon>Micromonosporaceae</taxon>
        <taxon>Asanoa</taxon>
    </lineage>
</organism>
<reference evidence="7 8" key="1">
    <citation type="submission" date="2018-08" db="EMBL/GenBank/DDBJ databases">
        <title>Sequencing the genomes of 1000 actinobacteria strains.</title>
        <authorList>
            <person name="Klenk H.-P."/>
        </authorList>
    </citation>
    <scope>NUCLEOTIDE SEQUENCE [LARGE SCALE GENOMIC DNA]</scope>
    <source>
        <strain evidence="7 8">DSM 44099</strain>
    </source>
</reference>
<keyword evidence="3 6" id="KW-0489">Methyltransferase</keyword>
<evidence type="ECO:0000313" key="7">
    <source>
        <dbReference type="EMBL" id="REF94388.1"/>
    </source>
</evidence>
<comment type="caution">
    <text evidence="7">The sequence shown here is derived from an EMBL/GenBank/DDBJ whole genome shotgun (WGS) entry which is preliminary data.</text>
</comment>
<comment type="similarity">
    <text evidence="2 6">Belongs to the UPF0677 family.</text>
</comment>
<dbReference type="Gene3D" id="3.40.50.150">
    <property type="entry name" value="Vaccinia Virus protein VP39"/>
    <property type="match status" value="1"/>
</dbReference>
<dbReference type="GO" id="GO:0008168">
    <property type="term" value="F:methyltransferase activity"/>
    <property type="evidence" value="ECO:0007669"/>
    <property type="project" value="UniProtKB-UniRule"/>
</dbReference>
<evidence type="ECO:0000313" key="8">
    <source>
        <dbReference type="Proteomes" id="UP000256913"/>
    </source>
</evidence>
<dbReference type="PANTHER" id="PTHR43619:SF2">
    <property type="entry name" value="S-ADENOSYL-L-METHIONINE-DEPENDENT METHYLTRANSFERASES SUPERFAMILY PROTEIN"/>
    <property type="match status" value="1"/>
</dbReference>
<dbReference type="SUPFAM" id="SSF53335">
    <property type="entry name" value="S-adenosyl-L-methionine-dependent methyltransferases"/>
    <property type="match status" value="1"/>
</dbReference>
<comment type="function">
    <text evidence="1 6">Exhibits S-adenosyl-L-methionine-dependent methyltransferase activity.</text>
</comment>
<dbReference type="GO" id="GO:0032259">
    <property type="term" value="P:methylation"/>
    <property type="evidence" value="ECO:0007669"/>
    <property type="project" value="UniProtKB-KW"/>
</dbReference>
<name>A0A3D9ZAE9_9ACTN</name>
<evidence type="ECO:0000256" key="1">
    <source>
        <dbReference type="ARBA" id="ARBA00003907"/>
    </source>
</evidence>
<evidence type="ECO:0000256" key="5">
    <source>
        <dbReference type="ARBA" id="ARBA00022691"/>
    </source>
</evidence>
<dbReference type="PANTHER" id="PTHR43619">
    <property type="entry name" value="S-ADENOSYL-L-METHIONINE-DEPENDENT METHYLTRANSFERASE YKTD-RELATED"/>
    <property type="match status" value="1"/>
</dbReference>
<keyword evidence="4 7" id="KW-0808">Transferase</keyword>
<accession>A0A3D9ZAE9</accession>
<keyword evidence="5 6" id="KW-0949">S-adenosyl-L-methionine</keyword>
<keyword evidence="8" id="KW-1185">Reference proteome</keyword>
<dbReference type="InterPro" id="IPR007213">
    <property type="entry name" value="Ppm1/Ppm2/Tcmp"/>
</dbReference>
<dbReference type="Proteomes" id="UP000256913">
    <property type="component" value="Unassembled WGS sequence"/>
</dbReference>
<dbReference type="Pfam" id="PF04072">
    <property type="entry name" value="LCM"/>
    <property type="match status" value="1"/>
</dbReference>
<dbReference type="InterPro" id="IPR029063">
    <property type="entry name" value="SAM-dependent_MTases_sf"/>
</dbReference>
<dbReference type="EC" id="2.1.1.-" evidence="6"/>
<dbReference type="NCBIfam" id="TIGR00027">
    <property type="entry name" value="mthyl_TIGR00027"/>
    <property type="match status" value="1"/>
</dbReference>
<dbReference type="AlphaFoldDB" id="A0A3D9ZAE9"/>
<evidence type="ECO:0000256" key="3">
    <source>
        <dbReference type="ARBA" id="ARBA00022603"/>
    </source>
</evidence>
<evidence type="ECO:0000256" key="6">
    <source>
        <dbReference type="RuleBase" id="RU362030"/>
    </source>
</evidence>